<evidence type="ECO:0000313" key="2">
    <source>
        <dbReference type="Proteomes" id="UP000887577"/>
    </source>
</evidence>
<dbReference type="InterPro" id="IPR027417">
    <property type="entry name" value="P-loop_NTPase"/>
</dbReference>
<reference evidence="3" key="1">
    <citation type="submission" date="2022-11" db="UniProtKB">
        <authorList>
            <consortium name="WormBaseParasite"/>
        </authorList>
    </citation>
    <scope>IDENTIFICATION</scope>
</reference>
<dbReference type="Pfam" id="PF01926">
    <property type="entry name" value="MMR_HSR1"/>
    <property type="match status" value="1"/>
</dbReference>
<dbReference type="Proteomes" id="UP000887577">
    <property type="component" value="Unplaced"/>
</dbReference>
<accession>A0A914XZ99</accession>
<dbReference type="AlphaFoldDB" id="A0A914XZ99"/>
<evidence type="ECO:0000259" key="1">
    <source>
        <dbReference type="Pfam" id="PF01926"/>
    </source>
</evidence>
<keyword evidence="2" id="KW-1185">Reference proteome</keyword>
<protein>
    <submittedName>
        <fullName evidence="3">G domain-containing protein</fullName>
    </submittedName>
</protein>
<dbReference type="SUPFAM" id="SSF52540">
    <property type="entry name" value="P-loop containing nucleoside triphosphate hydrolases"/>
    <property type="match status" value="2"/>
</dbReference>
<evidence type="ECO:0000313" key="3">
    <source>
        <dbReference type="WBParaSite" id="PSU_v2.g12284.t1"/>
    </source>
</evidence>
<dbReference type="InterPro" id="IPR006073">
    <property type="entry name" value="GTP-bd"/>
</dbReference>
<dbReference type="WBParaSite" id="PSU_v2.g12284.t1">
    <property type="protein sequence ID" value="PSU_v2.g12284.t1"/>
    <property type="gene ID" value="PSU_v2.g12284"/>
</dbReference>
<proteinExistence type="predicted"/>
<dbReference type="Gene3D" id="3.40.50.300">
    <property type="entry name" value="P-loop containing nucleotide triphosphate hydrolases"/>
    <property type="match status" value="1"/>
</dbReference>
<dbReference type="PANTHER" id="PTHR32046">
    <property type="entry name" value="G DOMAIN-CONTAINING PROTEIN"/>
    <property type="match status" value="1"/>
</dbReference>
<organism evidence="2 3">
    <name type="scientific">Panagrolaimus superbus</name>
    <dbReference type="NCBI Taxonomy" id="310955"/>
    <lineage>
        <taxon>Eukaryota</taxon>
        <taxon>Metazoa</taxon>
        <taxon>Ecdysozoa</taxon>
        <taxon>Nematoda</taxon>
        <taxon>Chromadorea</taxon>
        <taxon>Rhabditida</taxon>
        <taxon>Tylenchina</taxon>
        <taxon>Panagrolaimomorpha</taxon>
        <taxon>Panagrolaimoidea</taxon>
        <taxon>Panagrolaimidae</taxon>
        <taxon>Panagrolaimus</taxon>
    </lineage>
</organism>
<dbReference type="PANTHER" id="PTHR32046:SF11">
    <property type="entry name" value="IMMUNE-ASSOCIATED NUCLEOTIDE-BINDING PROTEIN 10-LIKE"/>
    <property type="match status" value="1"/>
</dbReference>
<name>A0A914XZ99_9BILA</name>
<feature type="domain" description="G" evidence="1">
    <location>
        <begin position="14"/>
        <end position="125"/>
    </location>
</feature>
<sequence>MGDARELYSNVYNVLIMGPSGAGKSTLVNGIANYLKYQTLREAELHDQVTCVIPCQFEVQDDEYKSHKVSLGKAEETEENFNSLGHSVTQRPKNYYFPIDNKEFIHIIDTPGLADSRGVEQDNINLELIRKAIINVGQLHALSYCWT</sequence>